<keyword evidence="1" id="KW-0812">Transmembrane</keyword>
<keyword evidence="3" id="KW-1185">Reference proteome</keyword>
<dbReference type="Proteomes" id="UP000184203">
    <property type="component" value="Unassembled WGS sequence"/>
</dbReference>
<keyword evidence="1" id="KW-1133">Transmembrane helix</keyword>
<organism evidence="2 3">
    <name type="scientific">Haladaptatus paucihalophilus DX253</name>
    <dbReference type="NCBI Taxonomy" id="797209"/>
    <lineage>
        <taxon>Archaea</taxon>
        <taxon>Methanobacteriati</taxon>
        <taxon>Methanobacteriota</taxon>
        <taxon>Stenosarchaea group</taxon>
        <taxon>Halobacteria</taxon>
        <taxon>Halobacteriales</taxon>
        <taxon>Haladaptataceae</taxon>
        <taxon>Haladaptatus</taxon>
    </lineage>
</organism>
<dbReference type="AlphaFoldDB" id="A0A1M7A669"/>
<name>A0A1M7A669_HALPU</name>
<sequence length="73" mass="8246">MAPHTFLRRAHRVIAILFLLSIPPAGYFSFSTTGGEVSSVVYLPLFPLLGLILTGGYLLIDPWIKRFQERRIT</sequence>
<gene>
    <name evidence="2" type="ORF">SAMN05444342_3721</name>
</gene>
<feature type="transmembrane region" description="Helical" evidence="1">
    <location>
        <begin position="12"/>
        <end position="30"/>
    </location>
</feature>
<feature type="transmembrane region" description="Helical" evidence="1">
    <location>
        <begin position="42"/>
        <end position="60"/>
    </location>
</feature>
<protein>
    <submittedName>
        <fullName evidence="2">Uncharacterized protein</fullName>
    </submittedName>
</protein>
<evidence type="ECO:0000313" key="3">
    <source>
        <dbReference type="Proteomes" id="UP000184203"/>
    </source>
</evidence>
<keyword evidence="1" id="KW-0472">Membrane</keyword>
<dbReference type="EMBL" id="FRAN01000006">
    <property type="protein sequence ID" value="SHL38194.1"/>
    <property type="molecule type" value="Genomic_DNA"/>
</dbReference>
<evidence type="ECO:0000313" key="2">
    <source>
        <dbReference type="EMBL" id="SHL38194.1"/>
    </source>
</evidence>
<reference evidence="3" key="1">
    <citation type="submission" date="2016-11" db="EMBL/GenBank/DDBJ databases">
        <authorList>
            <person name="Varghese N."/>
            <person name="Submissions S."/>
        </authorList>
    </citation>
    <scope>NUCLEOTIDE SEQUENCE [LARGE SCALE GENOMIC DNA]</scope>
    <source>
        <strain evidence="3">DX253</strain>
    </source>
</reference>
<accession>A0A1M7A669</accession>
<proteinExistence type="predicted"/>
<evidence type="ECO:0000256" key="1">
    <source>
        <dbReference type="SAM" id="Phobius"/>
    </source>
</evidence>